<dbReference type="EMBL" id="JBHSOC010000095">
    <property type="protein sequence ID" value="MFC5646267.1"/>
    <property type="molecule type" value="Genomic_DNA"/>
</dbReference>
<evidence type="ECO:0000313" key="3">
    <source>
        <dbReference type="Proteomes" id="UP001596066"/>
    </source>
</evidence>
<evidence type="ECO:0000256" key="1">
    <source>
        <dbReference type="SAM" id="MobiDB-lite"/>
    </source>
</evidence>
<dbReference type="Proteomes" id="UP001596066">
    <property type="component" value="Unassembled WGS sequence"/>
</dbReference>
<feature type="region of interest" description="Disordered" evidence="1">
    <location>
        <begin position="40"/>
        <end position="59"/>
    </location>
</feature>
<sequence>MPLRAGCAVLMDSRLVNRSGSSTSDDGRLGLNVRCTAPDGILRRGPKSPSVVPISGTGW</sequence>
<accession>A0ABW0VK64</accession>
<evidence type="ECO:0000313" key="2">
    <source>
        <dbReference type="EMBL" id="MFC5646267.1"/>
    </source>
</evidence>
<name>A0ABW0VK64_9ACTN</name>
<proteinExistence type="predicted"/>
<gene>
    <name evidence="2" type="ORF">ACFPZF_33560</name>
</gene>
<protein>
    <recommendedName>
        <fullName evidence="4">Phytanoyl-CoA dioxygenase</fullName>
    </recommendedName>
</protein>
<keyword evidence="3" id="KW-1185">Reference proteome</keyword>
<reference evidence="3" key="1">
    <citation type="journal article" date="2019" name="Int. J. Syst. Evol. Microbiol.">
        <title>The Global Catalogue of Microorganisms (GCM) 10K type strain sequencing project: providing services to taxonomists for standard genome sequencing and annotation.</title>
        <authorList>
            <consortium name="The Broad Institute Genomics Platform"/>
            <consortium name="The Broad Institute Genome Sequencing Center for Infectious Disease"/>
            <person name="Wu L."/>
            <person name="Ma J."/>
        </authorList>
    </citation>
    <scope>NUCLEOTIDE SEQUENCE [LARGE SCALE GENOMIC DNA]</scope>
    <source>
        <strain evidence="3">CGMCC 4.1622</strain>
    </source>
</reference>
<evidence type="ECO:0008006" key="4">
    <source>
        <dbReference type="Google" id="ProtNLM"/>
    </source>
</evidence>
<dbReference type="RefSeq" id="WP_346148787.1">
    <property type="nucleotide sequence ID" value="NZ_BAAAUA010000056.1"/>
</dbReference>
<organism evidence="2 3">
    <name type="scientific">Kitasatospora cinereorecta</name>
    <dbReference type="NCBI Taxonomy" id="285560"/>
    <lineage>
        <taxon>Bacteria</taxon>
        <taxon>Bacillati</taxon>
        <taxon>Actinomycetota</taxon>
        <taxon>Actinomycetes</taxon>
        <taxon>Kitasatosporales</taxon>
        <taxon>Streptomycetaceae</taxon>
        <taxon>Kitasatospora</taxon>
    </lineage>
</organism>
<comment type="caution">
    <text evidence="2">The sequence shown here is derived from an EMBL/GenBank/DDBJ whole genome shotgun (WGS) entry which is preliminary data.</text>
</comment>